<feature type="domain" description="AMP-binding enzyme C-terminal" evidence="1">
    <location>
        <begin position="96"/>
        <end position="188"/>
    </location>
</feature>
<comment type="caution">
    <text evidence="2">The sequence shown here is derived from an EMBL/GenBank/DDBJ whole genome shotgun (WGS) entry which is preliminary data.</text>
</comment>
<keyword evidence="3" id="KW-1185">Reference proteome</keyword>
<dbReference type="PANTHER" id="PTHR43201:SF30">
    <property type="entry name" value="AMP-DEPENDENT SYNTHETASE_LIGASE DOMAIN-CONTAINING PROTEIN"/>
    <property type="match status" value="1"/>
</dbReference>
<sequence length="209" mass="23392">MWNVDWSRAKVVDPSDRKKTLPIGARGELAVSGYLVMKGYWRDAARTAEVLVSDDKGKTWMHTGDEAEMDNDGYIKITSRIKDIIIKGGENIHPLEIENCLFGHPEIAEASVVGLPDERYGEVVAVYVICHKSSKVSASEVRHWVRDKLSHHLGLPISLVGVVELQLTATVPKYVFFVDSYPKTASGKIQKFKLRELGIQQVRQGYGLE</sequence>
<gene>
    <name evidence="2" type="ORF">FGG08_005777</name>
</gene>
<dbReference type="GO" id="GO:0031956">
    <property type="term" value="F:medium-chain fatty acid-CoA ligase activity"/>
    <property type="evidence" value="ECO:0007669"/>
    <property type="project" value="TreeGrafter"/>
</dbReference>
<organism evidence="2 3">
    <name type="scientific">Glutinoglossum americanum</name>
    <dbReference type="NCBI Taxonomy" id="1670608"/>
    <lineage>
        <taxon>Eukaryota</taxon>
        <taxon>Fungi</taxon>
        <taxon>Dikarya</taxon>
        <taxon>Ascomycota</taxon>
        <taxon>Pezizomycotina</taxon>
        <taxon>Geoglossomycetes</taxon>
        <taxon>Geoglossales</taxon>
        <taxon>Geoglossaceae</taxon>
        <taxon>Glutinoglossum</taxon>
    </lineage>
</organism>
<protein>
    <recommendedName>
        <fullName evidence="1">AMP-binding enzyme C-terminal domain-containing protein</fullName>
    </recommendedName>
</protein>
<dbReference type="InterPro" id="IPR045851">
    <property type="entry name" value="AMP-bd_C_sf"/>
</dbReference>
<dbReference type="Proteomes" id="UP000698800">
    <property type="component" value="Unassembled WGS sequence"/>
</dbReference>
<dbReference type="OrthoDB" id="10253115at2759"/>
<evidence type="ECO:0000313" key="2">
    <source>
        <dbReference type="EMBL" id="KAH0537424.1"/>
    </source>
</evidence>
<evidence type="ECO:0000259" key="1">
    <source>
        <dbReference type="Pfam" id="PF13193"/>
    </source>
</evidence>
<dbReference type="SUPFAM" id="SSF56801">
    <property type="entry name" value="Acetyl-CoA synthetase-like"/>
    <property type="match status" value="1"/>
</dbReference>
<evidence type="ECO:0000313" key="3">
    <source>
        <dbReference type="Proteomes" id="UP000698800"/>
    </source>
</evidence>
<dbReference type="EMBL" id="JAGHQL010000146">
    <property type="protein sequence ID" value="KAH0537424.1"/>
    <property type="molecule type" value="Genomic_DNA"/>
</dbReference>
<dbReference type="Pfam" id="PF13193">
    <property type="entry name" value="AMP-binding_C"/>
    <property type="match status" value="1"/>
</dbReference>
<proteinExistence type="predicted"/>
<dbReference type="Gene3D" id="3.30.300.30">
    <property type="match status" value="1"/>
</dbReference>
<dbReference type="AlphaFoldDB" id="A0A9P8HXS1"/>
<name>A0A9P8HXS1_9PEZI</name>
<dbReference type="PANTHER" id="PTHR43201">
    <property type="entry name" value="ACYL-COA SYNTHETASE"/>
    <property type="match status" value="1"/>
</dbReference>
<dbReference type="InterPro" id="IPR025110">
    <property type="entry name" value="AMP-bd_C"/>
</dbReference>
<accession>A0A9P8HXS1</accession>
<dbReference type="Gene3D" id="3.40.50.12780">
    <property type="entry name" value="N-terminal domain of ligase-like"/>
    <property type="match status" value="1"/>
</dbReference>
<reference evidence="2" key="1">
    <citation type="submission" date="2021-03" db="EMBL/GenBank/DDBJ databases">
        <title>Comparative genomics and phylogenomic investigation of the class Geoglossomycetes provide insights into ecological specialization and systematics.</title>
        <authorList>
            <person name="Melie T."/>
            <person name="Pirro S."/>
            <person name="Miller A.N."/>
            <person name="Quandt A."/>
        </authorList>
    </citation>
    <scope>NUCLEOTIDE SEQUENCE</scope>
    <source>
        <strain evidence="2">GBOQ0MN5Z8</strain>
    </source>
</reference>
<dbReference type="InterPro" id="IPR042099">
    <property type="entry name" value="ANL_N_sf"/>
</dbReference>
<dbReference type="GO" id="GO:0006631">
    <property type="term" value="P:fatty acid metabolic process"/>
    <property type="evidence" value="ECO:0007669"/>
    <property type="project" value="TreeGrafter"/>
</dbReference>